<dbReference type="Gene3D" id="2.60.40.1180">
    <property type="entry name" value="Golgi alpha-mannosidase II"/>
    <property type="match status" value="1"/>
</dbReference>
<organism evidence="2 3">
    <name type="scientific">Artemisia annua</name>
    <name type="common">Sweet wormwood</name>
    <dbReference type="NCBI Taxonomy" id="35608"/>
    <lineage>
        <taxon>Eukaryota</taxon>
        <taxon>Viridiplantae</taxon>
        <taxon>Streptophyta</taxon>
        <taxon>Embryophyta</taxon>
        <taxon>Tracheophyta</taxon>
        <taxon>Spermatophyta</taxon>
        <taxon>Magnoliopsida</taxon>
        <taxon>eudicotyledons</taxon>
        <taxon>Gunneridae</taxon>
        <taxon>Pentapetalae</taxon>
        <taxon>asterids</taxon>
        <taxon>campanulids</taxon>
        <taxon>Asterales</taxon>
        <taxon>Asteraceae</taxon>
        <taxon>Asteroideae</taxon>
        <taxon>Anthemideae</taxon>
        <taxon>Artemisiinae</taxon>
        <taxon>Artemisia</taxon>
    </lineage>
</organism>
<gene>
    <name evidence="2" type="ORF">CTI12_AA497980</name>
</gene>
<sequence length="268" mass="30411">MDRRVWIFLTLNNKSPGEIEGVLFEDDGDGYGYINGDYLLTTYVAELNSSVITVSISKTQGSWKRPYRRLHVHILLGERALFSLKGSEWALNIGLVIESFQWSSFLLVCQSSHLKGFSKVCLVLEGFLEQHVSEENATRRQVIDKLKTLLQGTSSVGHNDEWRSIPRISRLHGVGRRSRNSLHEYVGIAKAMATKNGYELDASHEYGSSAQRDALNGYMQMINRRETTLQPDLIVDFFGLIHITQVKKYKPLMASLTLTIQSCHIQYA</sequence>
<accession>A0A2U1LDU4</accession>
<feature type="domain" description="DUF5110" evidence="1">
    <location>
        <begin position="17"/>
        <end position="75"/>
    </location>
</feature>
<dbReference type="EMBL" id="PKPP01009926">
    <property type="protein sequence ID" value="PWA47180.1"/>
    <property type="molecule type" value="Genomic_DNA"/>
</dbReference>
<keyword evidence="3" id="KW-1185">Reference proteome</keyword>
<dbReference type="AlphaFoldDB" id="A0A2U1LDU4"/>
<dbReference type="OrthoDB" id="6270329at2759"/>
<dbReference type="InterPro" id="IPR013780">
    <property type="entry name" value="Glyco_hydro_b"/>
</dbReference>
<reference evidence="2 3" key="1">
    <citation type="journal article" date="2018" name="Mol. Plant">
        <title>The genome of Artemisia annua provides insight into the evolution of Asteraceae family and artemisinin biosynthesis.</title>
        <authorList>
            <person name="Shen Q."/>
            <person name="Zhang L."/>
            <person name="Liao Z."/>
            <person name="Wang S."/>
            <person name="Yan T."/>
            <person name="Shi P."/>
            <person name="Liu M."/>
            <person name="Fu X."/>
            <person name="Pan Q."/>
            <person name="Wang Y."/>
            <person name="Lv Z."/>
            <person name="Lu X."/>
            <person name="Zhang F."/>
            <person name="Jiang W."/>
            <person name="Ma Y."/>
            <person name="Chen M."/>
            <person name="Hao X."/>
            <person name="Li L."/>
            <person name="Tang Y."/>
            <person name="Lv G."/>
            <person name="Zhou Y."/>
            <person name="Sun X."/>
            <person name="Brodelius P.E."/>
            <person name="Rose J.K.C."/>
            <person name="Tang K."/>
        </authorList>
    </citation>
    <scope>NUCLEOTIDE SEQUENCE [LARGE SCALE GENOMIC DNA]</scope>
    <source>
        <strain evidence="3">cv. Huhao1</strain>
        <tissue evidence="2">Leaf</tissue>
    </source>
</reference>
<evidence type="ECO:0000259" key="1">
    <source>
        <dbReference type="Pfam" id="PF17137"/>
    </source>
</evidence>
<proteinExistence type="predicted"/>
<evidence type="ECO:0000313" key="3">
    <source>
        <dbReference type="Proteomes" id="UP000245207"/>
    </source>
</evidence>
<dbReference type="STRING" id="35608.A0A2U1LDU4"/>
<evidence type="ECO:0000313" key="2">
    <source>
        <dbReference type="EMBL" id="PWA47180.1"/>
    </source>
</evidence>
<dbReference type="Proteomes" id="UP000245207">
    <property type="component" value="Unassembled WGS sequence"/>
</dbReference>
<dbReference type="Pfam" id="PF17137">
    <property type="entry name" value="DUF5110"/>
    <property type="match status" value="1"/>
</dbReference>
<name>A0A2U1LDU4_ARTAN</name>
<comment type="caution">
    <text evidence="2">The sequence shown here is derived from an EMBL/GenBank/DDBJ whole genome shotgun (WGS) entry which is preliminary data.</text>
</comment>
<dbReference type="InterPro" id="IPR033403">
    <property type="entry name" value="DUF5110"/>
</dbReference>
<protein>
    <submittedName>
        <fullName evidence="2">Galactose mutarotase-like domain-containing protein</fullName>
    </submittedName>
</protein>